<dbReference type="GO" id="GO:0004521">
    <property type="term" value="F:RNA endonuclease activity"/>
    <property type="evidence" value="ECO:0007669"/>
    <property type="project" value="InterPro"/>
</dbReference>
<dbReference type="Pfam" id="PF08340">
    <property type="entry name" value="YicC-like_C"/>
    <property type="match status" value="1"/>
</dbReference>
<feature type="domain" description="Endoribonuclease YicC-like C-terminal" evidence="7">
    <location>
        <begin position="183"/>
        <end position="294"/>
    </location>
</feature>
<comment type="cofactor">
    <cofactor evidence="1">
        <name>a divalent metal cation</name>
        <dbReference type="ChEBI" id="CHEBI:60240"/>
    </cofactor>
</comment>
<dbReference type="InterPro" id="IPR005229">
    <property type="entry name" value="YicC/YloC-like"/>
</dbReference>
<evidence type="ECO:0000256" key="2">
    <source>
        <dbReference type="ARBA" id="ARBA00022722"/>
    </source>
</evidence>
<sequence length="294" mass="34212">MKSMTGFGKKTIQNENYQLDIEVKSVNQRFLDIQLRMPKELNAYELVIRQVIKRTLKRGRVEVYVNLQKIGNNQKEVRVQWDLIDQLLTSVDQHLKENYPEATFDAGDTVNHLLKQNDFVEIVEAEIVDQTFEPFLVQAFEAAIASLDQSRVQEGTQIKQVLLDYVAVLTQSIQELQAFVGVFEQEYRQRFEAKLNEWLGSQVDETRLLTEMAILLEKGDIHEELDRLDIHIDKLHQLLDETEPVGRELDFLIQEMNREVNTIGSKSSPIEIKNSVVQMKTTLEKIREQIQNVE</sequence>
<keyword evidence="4" id="KW-0378">Hydrolase</keyword>
<comment type="similarity">
    <text evidence="5">Belongs to the YicC/YloC family.</text>
</comment>
<dbReference type="HOGENOM" id="CLU_076609_1_0_9"/>
<evidence type="ECO:0000256" key="5">
    <source>
        <dbReference type="ARBA" id="ARBA00035648"/>
    </source>
</evidence>
<keyword evidence="2" id="KW-0540">Nuclease</keyword>
<dbReference type="InterPro" id="IPR013527">
    <property type="entry name" value="YicC-like_N"/>
</dbReference>
<evidence type="ECO:0000259" key="6">
    <source>
        <dbReference type="Pfam" id="PF03755"/>
    </source>
</evidence>
<comment type="caution">
    <text evidence="8">The sequence shown here is derived from an EMBL/GenBank/DDBJ whole genome shotgun (WGS) entry which is preliminary data.</text>
</comment>
<evidence type="ECO:0000256" key="4">
    <source>
        <dbReference type="ARBA" id="ARBA00022801"/>
    </source>
</evidence>
<evidence type="ECO:0000313" key="8">
    <source>
        <dbReference type="EMBL" id="EFM81770.1"/>
    </source>
</evidence>
<evidence type="ECO:0000313" key="9">
    <source>
        <dbReference type="Proteomes" id="UP000004846"/>
    </source>
</evidence>
<dbReference type="NCBIfam" id="TIGR00255">
    <property type="entry name" value="YicC/YloC family endoribonuclease"/>
    <property type="match status" value="1"/>
</dbReference>
<name>A0A125W2Z4_ENTFL</name>
<feature type="domain" description="Endoribonuclease YicC-like N-terminal" evidence="6">
    <location>
        <begin position="1"/>
        <end position="159"/>
    </location>
</feature>
<evidence type="ECO:0000256" key="3">
    <source>
        <dbReference type="ARBA" id="ARBA00022759"/>
    </source>
</evidence>
<dbReference type="EMBL" id="AEBR01000095">
    <property type="protein sequence ID" value="EFM81770.1"/>
    <property type="molecule type" value="Genomic_DNA"/>
</dbReference>
<organism evidence="8 9">
    <name type="scientific">Enterococcus faecalis TX4248</name>
    <dbReference type="NCBI Taxonomy" id="749495"/>
    <lineage>
        <taxon>Bacteria</taxon>
        <taxon>Bacillati</taxon>
        <taxon>Bacillota</taxon>
        <taxon>Bacilli</taxon>
        <taxon>Lactobacillales</taxon>
        <taxon>Enterococcaceae</taxon>
        <taxon>Enterococcus</taxon>
    </lineage>
</organism>
<proteinExistence type="inferred from homology"/>
<dbReference type="InterPro" id="IPR013551">
    <property type="entry name" value="YicC-like_C"/>
</dbReference>
<accession>A0A125W2Z4</accession>
<dbReference type="RefSeq" id="WP_002365374.1">
    <property type="nucleotide sequence ID" value="NZ_GL454482.1"/>
</dbReference>
<protein>
    <submittedName>
        <fullName evidence="8">TIGR00255 family protein</fullName>
    </submittedName>
</protein>
<dbReference type="Proteomes" id="UP000004846">
    <property type="component" value="Unassembled WGS sequence"/>
</dbReference>
<reference evidence="8 9" key="1">
    <citation type="submission" date="2010-07" db="EMBL/GenBank/DDBJ databases">
        <authorList>
            <person name="Sid Ahmed O."/>
        </authorList>
    </citation>
    <scope>NUCLEOTIDE SEQUENCE [LARGE SCALE GENOMIC DNA]</scope>
    <source>
        <strain evidence="8 9">TX4248</strain>
    </source>
</reference>
<dbReference type="Pfam" id="PF03755">
    <property type="entry name" value="YicC-like_N"/>
    <property type="match status" value="1"/>
</dbReference>
<dbReference type="GO" id="GO:0016787">
    <property type="term" value="F:hydrolase activity"/>
    <property type="evidence" value="ECO:0007669"/>
    <property type="project" value="UniProtKB-KW"/>
</dbReference>
<evidence type="ECO:0000256" key="1">
    <source>
        <dbReference type="ARBA" id="ARBA00001968"/>
    </source>
</evidence>
<evidence type="ECO:0000259" key="7">
    <source>
        <dbReference type="Pfam" id="PF08340"/>
    </source>
</evidence>
<dbReference type="PANTHER" id="PTHR30636:SF3">
    <property type="entry name" value="UPF0701 PROTEIN YICC"/>
    <property type="match status" value="1"/>
</dbReference>
<keyword evidence="3" id="KW-0255">Endonuclease</keyword>
<dbReference type="PANTHER" id="PTHR30636">
    <property type="entry name" value="UPF0701 PROTEIN YICC"/>
    <property type="match status" value="1"/>
</dbReference>
<dbReference type="AlphaFoldDB" id="A0A125W2Z4"/>
<gene>
    <name evidence="8" type="ORF">HMPREF9498_02655</name>
</gene>